<gene>
    <name evidence="3" type="ORF">JOF34_000643</name>
</gene>
<comment type="caution">
    <text evidence="3">The sequence shown here is derived from an EMBL/GenBank/DDBJ whole genome shotgun (WGS) entry which is preliminary data.</text>
</comment>
<reference evidence="3 4" key="1">
    <citation type="submission" date="2021-03" db="EMBL/GenBank/DDBJ databases">
        <title>Sequencing the genomes of 1000 actinobacteria strains.</title>
        <authorList>
            <person name="Klenk H.-P."/>
        </authorList>
    </citation>
    <scope>NUCLEOTIDE SEQUENCE [LARGE SCALE GENOMIC DNA]</scope>
    <source>
        <strain evidence="3 4">DSM 24221</strain>
    </source>
</reference>
<proteinExistence type="predicted"/>
<dbReference type="InterPro" id="IPR012171">
    <property type="entry name" value="Fatty_acid_desaturase"/>
</dbReference>
<organism evidence="3 4">
    <name type="scientific">Microbacterium amylolyticum</name>
    <dbReference type="NCBI Taxonomy" id="936337"/>
    <lineage>
        <taxon>Bacteria</taxon>
        <taxon>Bacillati</taxon>
        <taxon>Actinomycetota</taxon>
        <taxon>Actinomycetes</taxon>
        <taxon>Micrococcales</taxon>
        <taxon>Microbacteriaceae</taxon>
        <taxon>Microbacterium</taxon>
    </lineage>
</organism>
<feature type="domain" description="Fatty acid desaturase" evidence="2">
    <location>
        <begin position="16"/>
        <end position="107"/>
    </location>
</feature>
<accession>A0ABS4ZFJ7</accession>
<feature type="chain" id="PRO_5045719960" evidence="1">
    <location>
        <begin position="29"/>
        <end position="146"/>
    </location>
</feature>
<dbReference type="Pfam" id="PF00487">
    <property type="entry name" value="FA_desaturase"/>
    <property type="match status" value="1"/>
</dbReference>
<evidence type="ECO:0000259" key="2">
    <source>
        <dbReference type="Pfam" id="PF00487"/>
    </source>
</evidence>
<dbReference type="EMBL" id="JAGIOL010000001">
    <property type="protein sequence ID" value="MBP2436057.1"/>
    <property type="molecule type" value="Genomic_DNA"/>
</dbReference>
<dbReference type="PANTHER" id="PTHR19353:SF19">
    <property type="entry name" value="DELTA(5) FATTY ACID DESATURASE C-RELATED"/>
    <property type="match status" value="1"/>
</dbReference>
<sequence length="146" mass="16817">MCRAYHMACCLRKALFRLFGFYMGMVFAPNHKGMPLVPRSATIDFLRRQVMMSRNIRGSRMLDTAMGGLNYQLQHHLFPSMPRPHLRHAAPLIAAYCREYEVPYTETELLASYAIVVRYINRVGLGERDVFTCPLAEQRLHPTPNG</sequence>
<keyword evidence="4" id="KW-1185">Reference proteome</keyword>
<dbReference type="PANTHER" id="PTHR19353">
    <property type="entry name" value="FATTY ACID DESATURASE 2"/>
    <property type="match status" value="1"/>
</dbReference>
<evidence type="ECO:0000313" key="3">
    <source>
        <dbReference type="EMBL" id="MBP2436057.1"/>
    </source>
</evidence>
<name>A0ABS4ZFJ7_9MICO</name>
<dbReference type="Proteomes" id="UP001519362">
    <property type="component" value="Unassembled WGS sequence"/>
</dbReference>
<protein>
    <submittedName>
        <fullName evidence="3">Fatty acid desaturase</fullName>
    </submittedName>
</protein>
<feature type="signal peptide" evidence="1">
    <location>
        <begin position="1"/>
        <end position="28"/>
    </location>
</feature>
<evidence type="ECO:0000313" key="4">
    <source>
        <dbReference type="Proteomes" id="UP001519362"/>
    </source>
</evidence>
<dbReference type="InterPro" id="IPR005804">
    <property type="entry name" value="FA_desaturase_dom"/>
</dbReference>
<keyword evidence="1" id="KW-0732">Signal</keyword>
<evidence type="ECO:0000256" key="1">
    <source>
        <dbReference type="SAM" id="SignalP"/>
    </source>
</evidence>